<dbReference type="Pfam" id="PF25583">
    <property type="entry name" value="WCX"/>
    <property type="match status" value="1"/>
</dbReference>
<feature type="compositionally biased region" description="Polar residues" evidence="1">
    <location>
        <begin position="364"/>
        <end position="375"/>
    </location>
</feature>
<keyword evidence="5" id="KW-1185">Reference proteome</keyword>
<feature type="region of interest" description="Disordered" evidence="1">
    <location>
        <begin position="332"/>
        <end position="375"/>
    </location>
</feature>
<dbReference type="EMBL" id="BAAAQN010000090">
    <property type="protein sequence ID" value="GAA2063104.1"/>
    <property type="molecule type" value="Genomic_DNA"/>
</dbReference>
<name>A0ABP5H8U7_9ACTN</name>
<feature type="compositionally biased region" description="Low complexity" evidence="1">
    <location>
        <begin position="339"/>
        <end position="359"/>
    </location>
</feature>
<sequence>MPATKTERLVNLVICLLASKQYVTKERLRATLEPYRECPSDDAFERMFERDKDELREMGIPLETGTNSALFEDEIGYRIPKDSYNLPEIRLERDEAAVLGVAARFWQQAVLASDASSALLKLKSAGVEVGDISQSGIEPRVRTETGAFEPLLQAICDRRPAAFRYRKSGEVEPAERKVEPWAIDSWRGHWYLAGYDRDRGADRMFRLDRIVGEVVLLPGHLTQPVPDDMDVHTKVAEFAWRQNRNVGTASLRLRADTGFLLRRRATECEPELRDGEPTGWDVLTVPRNTGMAGWLAEFGPDVQVLEPPELRAAVVARLRAAVEGNALAASDEMTHRGDQAPQAAQAAQAAQATQAAQAAVPGSRTESGRTTGAGR</sequence>
<comment type="caution">
    <text evidence="4">The sequence shown here is derived from an EMBL/GenBank/DDBJ whole genome shotgun (WGS) entry which is preliminary data.</text>
</comment>
<evidence type="ECO:0000256" key="1">
    <source>
        <dbReference type="SAM" id="MobiDB-lite"/>
    </source>
</evidence>
<evidence type="ECO:0000259" key="3">
    <source>
        <dbReference type="Pfam" id="PF25583"/>
    </source>
</evidence>
<organism evidence="4 5">
    <name type="scientific">Catenulispora yoronensis</name>
    <dbReference type="NCBI Taxonomy" id="450799"/>
    <lineage>
        <taxon>Bacteria</taxon>
        <taxon>Bacillati</taxon>
        <taxon>Actinomycetota</taxon>
        <taxon>Actinomycetes</taxon>
        <taxon>Catenulisporales</taxon>
        <taxon>Catenulisporaceae</taxon>
        <taxon>Catenulispora</taxon>
    </lineage>
</organism>
<evidence type="ECO:0000313" key="4">
    <source>
        <dbReference type="EMBL" id="GAA2063104.1"/>
    </source>
</evidence>
<proteinExistence type="predicted"/>
<evidence type="ECO:0000259" key="2">
    <source>
        <dbReference type="Pfam" id="PF13280"/>
    </source>
</evidence>
<dbReference type="InterPro" id="IPR026881">
    <property type="entry name" value="WYL_dom"/>
</dbReference>
<dbReference type="RefSeq" id="WP_344671709.1">
    <property type="nucleotide sequence ID" value="NZ_BAAAQN010000090.1"/>
</dbReference>
<reference evidence="5" key="1">
    <citation type="journal article" date="2019" name="Int. J. Syst. Evol. Microbiol.">
        <title>The Global Catalogue of Microorganisms (GCM) 10K type strain sequencing project: providing services to taxonomists for standard genome sequencing and annotation.</title>
        <authorList>
            <consortium name="The Broad Institute Genomics Platform"/>
            <consortium name="The Broad Institute Genome Sequencing Center for Infectious Disease"/>
            <person name="Wu L."/>
            <person name="Ma J."/>
        </authorList>
    </citation>
    <scope>NUCLEOTIDE SEQUENCE [LARGE SCALE GENOMIC DNA]</scope>
    <source>
        <strain evidence="5">JCM 16014</strain>
    </source>
</reference>
<dbReference type="Pfam" id="PF13280">
    <property type="entry name" value="WYL"/>
    <property type="match status" value="1"/>
</dbReference>
<feature type="domain" description="WYL" evidence="2">
    <location>
        <begin position="147"/>
        <end position="210"/>
    </location>
</feature>
<dbReference type="InterPro" id="IPR057727">
    <property type="entry name" value="WCX_dom"/>
</dbReference>
<dbReference type="Proteomes" id="UP001500751">
    <property type="component" value="Unassembled WGS sequence"/>
</dbReference>
<dbReference type="PANTHER" id="PTHR34580">
    <property type="match status" value="1"/>
</dbReference>
<dbReference type="PANTHER" id="PTHR34580:SF3">
    <property type="entry name" value="PROTEIN PAFB"/>
    <property type="match status" value="1"/>
</dbReference>
<evidence type="ECO:0000313" key="5">
    <source>
        <dbReference type="Proteomes" id="UP001500751"/>
    </source>
</evidence>
<feature type="domain" description="WCX" evidence="3">
    <location>
        <begin position="248"/>
        <end position="322"/>
    </location>
</feature>
<accession>A0ABP5H8U7</accession>
<protein>
    <submittedName>
        <fullName evidence="4">WYL domain-containing protein</fullName>
    </submittedName>
</protein>
<gene>
    <name evidence="4" type="ORF">GCM10009839_87950</name>
</gene>
<dbReference type="PROSITE" id="PS52050">
    <property type="entry name" value="WYL"/>
    <property type="match status" value="1"/>
</dbReference>
<dbReference type="InterPro" id="IPR051534">
    <property type="entry name" value="CBASS_pafABC_assoc_protein"/>
</dbReference>